<dbReference type="RefSeq" id="WP_012169990.1">
    <property type="nucleotide sequence ID" value="NC_009937.1"/>
</dbReference>
<evidence type="ECO:0000259" key="1">
    <source>
        <dbReference type="PROSITE" id="PS50146"/>
    </source>
</evidence>
<dbReference type="PROSITE" id="PS50146">
    <property type="entry name" value="DAGK"/>
    <property type="match status" value="1"/>
</dbReference>
<dbReference type="Proteomes" id="UP000000270">
    <property type="component" value="Chromosome"/>
</dbReference>
<dbReference type="GO" id="GO:0008929">
    <property type="term" value="F:methylglyoxal synthase activity"/>
    <property type="evidence" value="ECO:0007669"/>
    <property type="project" value="InterPro"/>
</dbReference>
<dbReference type="HOGENOM" id="CLU_045532_5_1_5"/>
<dbReference type="InterPro" id="IPR017438">
    <property type="entry name" value="ATP-NAD_kinase_N"/>
</dbReference>
<dbReference type="InterPro" id="IPR016064">
    <property type="entry name" value="NAD/diacylglycerol_kinase_sf"/>
</dbReference>
<dbReference type="GO" id="GO:0005829">
    <property type="term" value="C:cytosol"/>
    <property type="evidence" value="ECO:0007669"/>
    <property type="project" value="TreeGrafter"/>
</dbReference>
<feature type="domain" description="DAGKc" evidence="1">
    <location>
        <begin position="1"/>
        <end position="131"/>
    </location>
</feature>
<dbReference type="Gene3D" id="2.60.200.40">
    <property type="match status" value="1"/>
</dbReference>
<dbReference type="SMART" id="SM00046">
    <property type="entry name" value="DAGKc"/>
    <property type="match status" value="1"/>
</dbReference>
<dbReference type="Gene3D" id="3.40.50.10330">
    <property type="entry name" value="Probable inorganic polyphosphate/atp-NAD kinase, domain 1"/>
    <property type="match status" value="1"/>
</dbReference>
<dbReference type="InterPro" id="IPR045540">
    <property type="entry name" value="YegS/DAGK_C"/>
</dbReference>
<dbReference type="Pfam" id="PF19279">
    <property type="entry name" value="YegS_C"/>
    <property type="match status" value="1"/>
</dbReference>
<reference evidence="2 3" key="5">
    <citation type="journal article" date="2010" name="Appl. Environ. Microbiol.">
        <title>phrR-like gene praR of Azorhizobium caulinodans ORS571 is essential for symbiosis with Sesbania rostrata and is involved in expression of reb genes.</title>
        <authorList>
            <person name="Akiba N."/>
            <person name="Aono T."/>
            <person name="Toyazaki H."/>
            <person name="Sato S."/>
            <person name="Oyaizu H."/>
        </authorList>
    </citation>
    <scope>NUCLEOTIDE SEQUENCE [LARGE SCALE GENOMIC DNA]</scope>
    <source>
        <strain evidence="3">ATCC 43989 / DSM 5975 / JCM 20966 / LMG 6465 / NBRC 14845 / NCIMB 13405 / ORS 571</strain>
    </source>
</reference>
<dbReference type="InterPro" id="IPR001206">
    <property type="entry name" value="Diacylglycerol_kinase_cat_dom"/>
</dbReference>
<dbReference type="STRING" id="438753.AZC_1462"/>
<dbReference type="eggNOG" id="COG1597">
    <property type="taxonomic scope" value="Bacteria"/>
</dbReference>
<dbReference type="Pfam" id="PF00781">
    <property type="entry name" value="DAGK_cat"/>
    <property type="match status" value="1"/>
</dbReference>
<keyword evidence="3" id="KW-1185">Reference proteome</keyword>
<proteinExistence type="predicted"/>
<dbReference type="AlphaFoldDB" id="A8HX51"/>
<reference evidence="2 3" key="6">
    <citation type="journal article" date="2011" name="Appl. Environ. Microbiol.">
        <title>Involvement of the azorhizobial chromosome partition gene (parA) in the onset of bacteroid differentiation during Sesbania rostrata stem nodule development.</title>
        <authorList>
            <person name="Liu CT."/>
            <person name="Lee KB."/>
            <person name="Wang YS."/>
            <person name="Peng MH."/>
            <person name="Lee KT."/>
            <person name="Suzuki S."/>
            <person name="Suzuki T."/>
            <person name="Oyaizu H."/>
        </authorList>
    </citation>
    <scope>NUCLEOTIDE SEQUENCE [LARGE SCALE GENOMIC DNA]</scope>
    <source>
        <strain evidence="3">ATCC 43989 / DSM 5975 / JCM 20966 / LMG 6465 / NBRC 14845 / NCIMB 13405 / ORS 571</strain>
    </source>
</reference>
<dbReference type="EMBL" id="AP009384">
    <property type="protein sequence ID" value="BAF87460.1"/>
    <property type="molecule type" value="Genomic_DNA"/>
</dbReference>
<dbReference type="InterPro" id="IPR004363">
    <property type="entry name" value="Methylgl_synth"/>
</dbReference>
<reference evidence="3" key="2">
    <citation type="submission" date="2007-04" db="EMBL/GenBank/DDBJ databases">
        <title>Complete genome sequence of the nitrogen-fixing bacterium Azorhizobium caulinodans ORS571.</title>
        <authorList>
            <person name="Lee K.B."/>
            <person name="Backer P.D."/>
            <person name="Aono T."/>
            <person name="Liu C.T."/>
            <person name="Suzuki S."/>
            <person name="Suzuki T."/>
            <person name="Kaneko T."/>
            <person name="Yamada M."/>
            <person name="Tabata S."/>
            <person name="Kupfer D.M."/>
            <person name="Najar F.Z."/>
            <person name="Wiley G.B."/>
            <person name="Roe B."/>
            <person name="Binnewies T."/>
            <person name="Ussery D."/>
            <person name="Vereecke D."/>
            <person name="Gevers D."/>
            <person name="Holsters M."/>
            <person name="Oyaizu H."/>
        </authorList>
    </citation>
    <scope>NUCLEOTIDE SEQUENCE [LARGE SCALE GENOMIC DNA]</scope>
    <source>
        <strain evidence="3">ATCC 43989 / DSM 5975 / JCM 20966 / LMG 6465 / NBRC 14845 / NCIMB 13405 / ORS 571</strain>
    </source>
</reference>
<dbReference type="GO" id="GO:0016301">
    <property type="term" value="F:kinase activity"/>
    <property type="evidence" value="ECO:0007669"/>
    <property type="project" value="UniProtKB-KW"/>
</dbReference>
<reference evidence="2 3" key="4">
    <citation type="journal article" date="2009" name="Appl. Environ. Microbiol.">
        <title>Comparative genome-wide transcriptional profiling of Azorhizobium caulinodans ORS571 grown under free-living and symbiotic conditions.</title>
        <authorList>
            <person name="Tsukada S."/>
            <person name="Aono T."/>
            <person name="Akiba N."/>
            <person name="Lee KB."/>
            <person name="Liu CT."/>
            <person name="Toyazaki H."/>
            <person name="Oyaizu H."/>
        </authorList>
    </citation>
    <scope>NUCLEOTIDE SEQUENCE [LARGE SCALE GENOMIC DNA]</scope>
    <source>
        <strain evidence="3">ATCC 43989 / DSM 5975 / JCM 20966 / LMG 6465 / NBRC 14845 / NCIMB 13405 / ORS 571</strain>
    </source>
</reference>
<evidence type="ECO:0000313" key="2">
    <source>
        <dbReference type="EMBL" id="BAF87460.1"/>
    </source>
</evidence>
<organism evidence="2 3">
    <name type="scientific">Azorhizobium caulinodans (strain ATCC 43989 / DSM 5975 / JCM 20966 / LMG 6465 / NBRC 14845 / NCIMB 13405 / ORS 571)</name>
    <dbReference type="NCBI Taxonomy" id="438753"/>
    <lineage>
        <taxon>Bacteria</taxon>
        <taxon>Pseudomonadati</taxon>
        <taxon>Pseudomonadota</taxon>
        <taxon>Alphaproteobacteria</taxon>
        <taxon>Hyphomicrobiales</taxon>
        <taxon>Xanthobacteraceae</taxon>
        <taxon>Azorhizobium</taxon>
    </lineage>
</organism>
<dbReference type="GO" id="GO:0019242">
    <property type="term" value="P:methylglyoxal biosynthetic process"/>
    <property type="evidence" value="ECO:0007669"/>
    <property type="project" value="InterPro"/>
</dbReference>
<reference evidence="2 3" key="1">
    <citation type="journal article" date="2007" name="Appl. Environ. Microbiol.">
        <title>Rhizobial factors required for stem nodule maturation and maintenance in Sesbania rostrata-Azorhizobium caulinodans ORS571 symbiosis.</title>
        <authorList>
            <person name="Suzuki S."/>
            <person name="Aono T."/>
            <person name="Lee KB."/>
            <person name="Suzuki T."/>
            <person name="Liu CT."/>
            <person name="Miwa H."/>
            <person name="Wakao S."/>
            <person name="Iki T."/>
            <person name="Oyaizu H."/>
        </authorList>
    </citation>
    <scope>NUCLEOTIDE SEQUENCE [LARGE SCALE GENOMIC DNA]</scope>
    <source>
        <strain evidence="3">ATCC 43989 / DSM 5975 / JCM 20966 / LMG 6465 / NBRC 14845 / NCIMB 13405 / ORS 571</strain>
    </source>
</reference>
<dbReference type="SUPFAM" id="SSF111331">
    <property type="entry name" value="NAD kinase/diacylglycerol kinase-like"/>
    <property type="match status" value="1"/>
</dbReference>
<keyword evidence="2" id="KW-0418">Kinase</keyword>
<reference evidence="2 3" key="3">
    <citation type="journal article" date="2008" name="BMC Genomics">
        <title>The genome of the versatile nitrogen fixer Azorhizobium caulinodans ORS571.</title>
        <authorList>
            <person name="Lee KB."/>
            <person name="Backer P.D."/>
            <person name="Aono T."/>
            <person name="Liu CT."/>
            <person name="Suzuki S."/>
            <person name="Suzuki T."/>
            <person name="Kaneko T."/>
            <person name="Yamada M."/>
            <person name="Tabata S."/>
            <person name="Kupfer D.M."/>
            <person name="Najar F.Z."/>
            <person name="Wiley G.B."/>
            <person name="Roe B."/>
            <person name="Binnewies T.T."/>
            <person name="Ussery D.W."/>
            <person name="D'Haeze W."/>
            <person name="Herder J.D."/>
            <person name="Gevers D."/>
            <person name="Vereecke D."/>
            <person name="Holsters M."/>
            <person name="Oyaizu H."/>
        </authorList>
    </citation>
    <scope>NUCLEOTIDE SEQUENCE [LARGE SCALE GENOMIC DNA]</scope>
    <source>
        <strain evidence="3">ATCC 43989 / DSM 5975 / JCM 20966 / LMG 6465 / NBRC 14845 / NCIMB 13405 / ORS 571</strain>
    </source>
</reference>
<sequence length="313" mass="33578">MGRTLVVLNAKAGTLMDLGPKTTAEAVDKALTRPGRDVTVVLAEGKQIPGAVRSAIEGGYDTLIVGAGDGTVSYAASVLAGSDVALGVLPLGTMNLLAYDIGLPRDLPGAVAALATARPMRVDLTTLNGRAFHGVSGVGFFSQMALAREQVREQRGRIFGWLWALWRAVFRSGRLSLEIEIDGRREPIDAYAALVTNNAFDAPGWHRSRLDTGLLEIHVAEERGALARLKAGADLIVENWRNNPGIRSFQAHTVTIHGLKRRRAWVATDGEVTRETLPLRYEVRPKALTLLIPEAAIQWAERPDGAASPAAVA</sequence>
<name>A8HX51_AZOC5</name>
<gene>
    <name evidence="2" type="ordered locus">AZC_1462</name>
</gene>
<evidence type="ECO:0000313" key="3">
    <source>
        <dbReference type="Proteomes" id="UP000000270"/>
    </source>
</evidence>
<dbReference type="PANTHER" id="PTHR30492">
    <property type="entry name" value="METHYLGLYOXAL SYNTHASE"/>
    <property type="match status" value="1"/>
</dbReference>
<protein>
    <submittedName>
        <fullName evidence="2">Putative sphingosine kinase and enzyme</fullName>
    </submittedName>
</protein>
<dbReference type="KEGG" id="azc:AZC_1462"/>
<keyword evidence="2" id="KW-0808">Transferase</keyword>
<accession>A8HX51</accession>
<dbReference type="PANTHER" id="PTHR30492:SF0">
    <property type="entry name" value="METHYLGLYOXAL SYNTHASE"/>
    <property type="match status" value="1"/>
</dbReference>